<feature type="domain" description="Integrase catalytic" evidence="2">
    <location>
        <begin position="663"/>
        <end position="820"/>
    </location>
</feature>
<dbReference type="OrthoDB" id="5982521at2759"/>
<dbReference type="Gene3D" id="1.10.340.70">
    <property type="match status" value="1"/>
</dbReference>
<dbReference type="Pfam" id="PF17921">
    <property type="entry name" value="Integrase_H2C2"/>
    <property type="match status" value="1"/>
</dbReference>
<evidence type="ECO:0000313" key="4">
    <source>
        <dbReference type="Proteomes" id="UP000265515"/>
    </source>
</evidence>
<dbReference type="InterPro" id="IPR050951">
    <property type="entry name" value="Retrovirus_Pol_polyprotein"/>
</dbReference>
<gene>
    <name evidence="3" type="ORF">CBR_g49266</name>
</gene>
<dbReference type="GO" id="GO:0015074">
    <property type="term" value="P:DNA integration"/>
    <property type="evidence" value="ECO:0007669"/>
    <property type="project" value="InterPro"/>
</dbReference>
<dbReference type="InterPro" id="IPR021109">
    <property type="entry name" value="Peptidase_aspartic_dom_sf"/>
</dbReference>
<evidence type="ECO:0000259" key="2">
    <source>
        <dbReference type="PROSITE" id="PS50994"/>
    </source>
</evidence>
<dbReference type="PANTHER" id="PTHR37984:SF15">
    <property type="entry name" value="INTEGRASE CATALYTIC DOMAIN-CONTAINING PROTEIN"/>
    <property type="match status" value="1"/>
</dbReference>
<dbReference type="AlphaFoldDB" id="A0A388M4P7"/>
<dbReference type="SUPFAM" id="SSF50630">
    <property type="entry name" value="Acid proteases"/>
    <property type="match status" value="1"/>
</dbReference>
<organism evidence="3 4">
    <name type="scientific">Chara braunii</name>
    <name type="common">Braun's stonewort</name>
    <dbReference type="NCBI Taxonomy" id="69332"/>
    <lineage>
        <taxon>Eukaryota</taxon>
        <taxon>Viridiplantae</taxon>
        <taxon>Streptophyta</taxon>
        <taxon>Charophyceae</taxon>
        <taxon>Charales</taxon>
        <taxon>Characeae</taxon>
        <taxon>Chara</taxon>
    </lineage>
</organism>
<dbReference type="PANTHER" id="PTHR37984">
    <property type="entry name" value="PROTEIN CBG26694"/>
    <property type="match status" value="1"/>
</dbReference>
<feature type="region of interest" description="Disordered" evidence="1">
    <location>
        <begin position="44"/>
        <end position="71"/>
    </location>
</feature>
<dbReference type="PROSITE" id="PS50994">
    <property type="entry name" value="INTEGRASE"/>
    <property type="match status" value="1"/>
</dbReference>
<comment type="caution">
    <text evidence="3">The sequence shown here is derived from an EMBL/GenBank/DDBJ whole genome shotgun (WGS) entry which is preliminary data.</text>
</comment>
<reference evidence="3 4" key="1">
    <citation type="journal article" date="2018" name="Cell">
        <title>The Chara Genome: Secondary Complexity and Implications for Plant Terrestrialization.</title>
        <authorList>
            <person name="Nishiyama T."/>
            <person name="Sakayama H."/>
            <person name="Vries J.D."/>
            <person name="Buschmann H."/>
            <person name="Saint-Marcoux D."/>
            <person name="Ullrich K.K."/>
            <person name="Haas F.B."/>
            <person name="Vanderstraeten L."/>
            <person name="Becker D."/>
            <person name="Lang D."/>
            <person name="Vosolsobe S."/>
            <person name="Rombauts S."/>
            <person name="Wilhelmsson P.K.I."/>
            <person name="Janitza P."/>
            <person name="Kern R."/>
            <person name="Heyl A."/>
            <person name="Rumpler F."/>
            <person name="Villalobos L.I.A.C."/>
            <person name="Clay J.M."/>
            <person name="Skokan R."/>
            <person name="Toyoda A."/>
            <person name="Suzuki Y."/>
            <person name="Kagoshima H."/>
            <person name="Schijlen E."/>
            <person name="Tajeshwar N."/>
            <person name="Catarino B."/>
            <person name="Hetherington A.J."/>
            <person name="Saltykova A."/>
            <person name="Bonnot C."/>
            <person name="Breuninger H."/>
            <person name="Symeonidi A."/>
            <person name="Radhakrishnan G.V."/>
            <person name="Van Nieuwerburgh F."/>
            <person name="Deforce D."/>
            <person name="Chang C."/>
            <person name="Karol K.G."/>
            <person name="Hedrich R."/>
            <person name="Ulvskov P."/>
            <person name="Glockner G."/>
            <person name="Delwiche C.F."/>
            <person name="Petrasek J."/>
            <person name="Van de Peer Y."/>
            <person name="Friml J."/>
            <person name="Beilby M."/>
            <person name="Dolan L."/>
            <person name="Kohara Y."/>
            <person name="Sugano S."/>
            <person name="Fujiyama A."/>
            <person name="Delaux P.-M."/>
            <person name="Quint M."/>
            <person name="TheiBen G."/>
            <person name="Hagemann M."/>
            <person name="Harholt J."/>
            <person name="Dunand C."/>
            <person name="Zachgo S."/>
            <person name="Langdale J."/>
            <person name="Maumus F."/>
            <person name="Straeten D.V.D."/>
            <person name="Gould S.B."/>
            <person name="Rensing S.A."/>
        </authorList>
    </citation>
    <scope>NUCLEOTIDE SEQUENCE [LARGE SCALE GENOMIC DNA]</scope>
    <source>
        <strain evidence="3 4">S276</strain>
    </source>
</reference>
<dbReference type="InterPro" id="IPR012337">
    <property type="entry name" value="RNaseH-like_sf"/>
</dbReference>
<protein>
    <recommendedName>
        <fullName evidence="2">Integrase catalytic domain-containing protein</fullName>
    </recommendedName>
</protein>
<keyword evidence="4" id="KW-1185">Reference proteome</keyword>
<dbReference type="EMBL" id="BFEA01000739">
    <property type="protein sequence ID" value="GBG89475.1"/>
    <property type="molecule type" value="Genomic_DNA"/>
</dbReference>
<evidence type="ECO:0000256" key="1">
    <source>
        <dbReference type="SAM" id="MobiDB-lite"/>
    </source>
</evidence>
<name>A0A388M4P7_CHABU</name>
<dbReference type="GO" id="GO:0003676">
    <property type="term" value="F:nucleic acid binding"/>
    <property type="evidence" value="ECO:0007669"/>
    <property type="project" value="InterPro"/>
</dbReference>
<dbReference type="CDD" id="cd00303">
    <property type="entry name" value="retropepsin_like"/>
    <property type="match status" value="1"/>
</dbReference>
<dbReference type="Gene3D" id="3.30.420.10">
    <property type="entry name" value="Ribonuclease H-like superfamily/Ribonuclease H"/>
    <property type="match status" value="1"/>
</dbReference>
<accession>A0A388M4P7</accession>
<feature type="compositionally biased region" description="Acidic residues" evidence="1">
    <location>
        <begin position="46"/>
        <end position="61"/>
    </location>
</feature>
<dbReference type="Gramene" id="GBG89475">
    <property type="protein sequence ID" value="GBG89475"/>
    <property type="gene ID" value="CBR_g49266"/>
</dbReference>
<evidence type="ECO:0000313" key="3">
    <source>
        <dbReference type="EMBL" id="GBG89475.1"/>
    </source>
</evidence>
<proteinExistence type="predicted"/>
<dbReference type="Gene3D" id="2.40.70.10">
    <property type="entry name" value="Acid Proteases"/>
    <property type="match status" value="1"/>
</dbReference>
<dbReference type="Proteomes" id="UP000265515">
    <property type="component" value="Unassembled WGS sequence"/>
</dbReference>
<dbReference type="InterPro" id="IPR001584">
    <property type="entry name" value="Integrase_cat-core"/>
</dbReference>
<dbReference type="InterPro" id="IPR041588">
    <property type="entry name" value="Integrase_H2C2"/>
</dbReference>
<dbReference type="SUPFAM" id="SSF53098">
    <property type="entry name" value="Ribonuclease H-like"/>
    <property type="match status" value="1"/>
</dbReference>
<sequence length="831" mass="93966">MLEIGDNLSKLLGTMVSVSFQTMLQASPRLLKGLRQLLTQRRVEIDENPESPEEEREEEAPQEVANLQRSPGDLEDLEKAFADIRLSFPDREGREVMRAPPGTKLSFHALPVGKLKVQIGTHHTNALVDGGAEITLIRRDFATITGCVVNEEVMRSIRGAGGEISFSGYVIKCAVKAGIRESIWSFQRMTVLDEMDHDIILRRPWCANVEMIGMHLHDGTYMVDLEDPVTSRGELLRLIGTGGDPPKGKLATWSPSFEDSARKGAFERMEGMRERVGIMIEEAFNKKEWIKMGLPQMKRRQKDEVLGVMVAERESEVELGASLPRRKEVRKEVPETALEIPDLLQLIKAIRYHKVGVDPATLAKFEGETRLYKRIDPTVGRWVGFIWQFDYKIEQITGLKNKVDGLSRVCITPEGVEDVEPVDVFLEYEGGTLAVDNEMMGEGCALGELLIQTLEKRAPVVVAELREGPVTTRGRKEEKDSWGAIVGPKEELITMAVEGGREAVMSLVESWERRELQLMVNQMQERNDEDQEGRVFFYVQIYEGIFREIGLLLVGNKHPMEVSLKAREEAERYVLRGGHLFKREEGVMPRRVVCGRSRQLDVIQAMHDGLAGGHRWSKGTLAKMTPLYYWPGMPGMVAMYRQTCLICQERSSARVFESLRLTRVLEPGHLVHLDLAVMPVSTDGYRYILDARDNLSGFVEAVALKKKTGRSVANWVEDFYLRHPFIKRFIADNGTEFVNQGVLGMLKRLCVLIKLIESYHPEANAPVERGHRTLKNTIAKLAANNLGSWPRYLKQAVFSENMTPKRTTGCIPAELWYGREIDFPVEALIPT</sequence>
<dbReference type="InterPro" id="IPR036397">
    <property type="entry name" value="RNaseH_sf"/>
</dbReference>